<dbReference type="HAMAP" id="MF_00529">
    <property type="entry name" value="NifW"/>
    <property type="match status" value="1"/>
</dbReference>
<reference evidence="7 8" key="1">
    <citation type="submission" date="2016-04" db="EMBL/GenBank/DDBJ databases">
        <title>Draft genome sequence of freshwater magnetotactic bacteria Magnetospirillum marisnigri SP-1 and Magnetospirillum moscoviense BB-1.</title>
        <authorList>
            <person name="Koziaeva V."/>
            <person name="Dziuba M.V."/>
            <person name="Ivanov T.M."/>
            <person name="Kuznetsov B."/>
            <person name="Grouzdev D.S."/>
        </authorList>
    </citation>
    <scope>NUCLEOTIDE SEQUENCE [LARGE SCALE GENOMIC DNA]</scope>
    <source>
        <strain evidence="7 8">BB-1</strain>
    </source>
</reference>
<dbReference type="GO" id="GO:0009399">
    <property type="term" value="P:nitrogen fixation"/>
    <property type="evidence" value="ECO:0007669"/>
    <property type="project" value="UniProtKB-UniRule"/>
</dbReference>
<dbReference type="OrthoDB" id="9811868at2"/>
<evidence type="ECO:0000256" key="4">
    <source>
        <dbReference type="ARBA" id="ARBA00016274"/>
    </source>
</evidence>
<dbReference type="STRING" id="1437059.A6A05_04050"/>
<evidence type="ECO:0000313" key="8">
    <source>
        <dbReference type="Proteomes" id="UP000078543"/>
    </source>
</evidence>
<dbReference type="RefSeq" id="WP_068503740.1">
    <property type="nucleotide sequence ID" value="NZ_LWQU01000174.1"/>
</dbReference>
<evidence type="ECO:0000256" key="1">
    <source>
        <dbReference type="ARBA" id="ARBA00002247"/>
    </source>
</evidence>
<protein>
    <recommendedName>
        <fullName evidence="4 6">Nitrogenase-stabilizing/protective protein NifW</fullName>
    </recommendedName>
</protein>
<comment type="function">
    <text evidence="1 6">May protect the nitrogenase Fe-Mo protein from oxidative damage.</text>
</comment>
<dbReference type="InterPro" id="IPR004893">
    <property type="entry name" value="NifW"/>
</dbReference>
<keyword evidence="5 6" id="KW-0535">Nitrogen fixation</keyword>
<organism evidence="7 8">
    <name type="scientific">Magnetospirillum moscoviense</name>
    <dbReference type="NCBI Taxonomy" id="1437059"/>
    <lineage>
        <taxon>Bacteria</taxon>
        <taxon>Pseudomonadati</taxon>
        <taxon>Pseudomonadota</taxon>
        <taxon>Alphaproteobacteria</taxon>
        <taxon>Rhodospirillales</taxon>
        <taxon>Rhodospirillaceae</taxon>
        <taxon>Magnetospirillum</taxon>
    </lineage>
</organism>
<dbReference type="EMBL" id="LWQU01000174">
    <property type="protein sequence ID" value="OAN46403.1"/>
    <property type="molecule type" value="Genomic_DNA"/>
</dbReference>
<dbReference type="Pfam" id="PF03206">
    <property type="entry name" value="NifW"/>
    <property type="match status" value="1"/>
</dbReference>
<evidence type="ECO:0000256" key="6">
    <source>
        <dbReference type="HAMAP-Rule" id="MF_00529"/>
    </source>
</evidence>
<sequence length="106" mass="11817">MSTILNKLQGLSAAEEFFAALDVPFEQAVLNVSRLHILKRFNENMARAKVAEMAESDQFEACQTCLASAYSDFLTSSGVKEKMFKVFKDQAPSTGFVSIDQLKTKR</sequence>
<dbReference type="PIRSF" id="PIRSF005790">
    <property type="entry name" value="NifW"/>
    <property type="match status" value="1"/>
</dbReference>
<accession>A0A178MCY6</accession>
<dbReference type="AlphaFoldDB" id="A0A178MCY6"/>
<proteinExistence type="inferred from homology"/>
<gene>
    <name evidence="6" type="primary">nifW</name>
    <name evidence="7" type="ORF">A6A05_04050</name>
</gene>
<comment type="subunit">
    <text evidence="3 6">Homotrimer; associates with NifD.</text>
</comment>
<evidence type="ECO:0000256" key="5">
    <source>
        <dbReference type="ARBA" id="ARBA00023231"/>
    </source>
</evidence>
<evidence type="ECO:0000256" key="2">
    <source>
        <dbReference type="ARBA" id="ARBA00008351"/>
    </source>
</evidence>
<keyword evidence="8" id="KW-1185">Reference proteome</keyword>
<name>A0A178MCY6_9PROT</name>
<evidence type="ECO:0000313" key="7">
    <source>
        <dbReference type="EMBL" id="OAN46403.1"/>
    </source>
</evidence>
<dbReference type="Proteomes" id="UP000078543">
    <property type="component" value="Unassembled WGS sequence"/>
</dbReference>
<comment type="caution">
    <text evidence="7">The sequence shown here is derived from an EMBL/GenBank/DDBJ whole genome shotgun (WGS) entry which is preliminary data.</text>
</comment>
<comment type="similarity">
    <text evidence="2 6">Belongs to the NifW family.</text>
</comment>
<evidence type="ECO:0000256" key="3">
    <source>
        <dbReference type="ARBA" id="ARBA00011284"/>
    </source>
</evidence>